<reference evidence="2" key="1">
    <citation type="submission" date="2022-08" db="EMBL/GenBank/DDBJ databases">
        <title>Catabolic pathway analysis in culturable SAR92 clade bacteria reveals their overlooked roles in DMSP degradation in coastal seas.</title>
        <authorList>
            <person name="He X."/>
            <person name="Zhang X."/>
            <person name="Zhang Y."/>
        </authorList>
    </citation>
    <scope>NUCLEOTIDE SEQUENCE</scope>
    <source>
        <strain evidence="2">H455</strain>
    </source>
</reference>
<name>A0ABY5TSF5_9GAMM</name>
<organism evidence="2 3">
    <name type="scientific">SAR92 clade bacterium H455</name>
    <dbReference type="NCBI Taxonomy" id="2974818"/>
    <lineage>
        <taxon>Bacteria</taxon>
        <taxon>Pseudomonadati</taxon>
        <taxon>Pseudomonadota</taxon>
        <taxon>Gammaproteobacteria</taxon>
        <taxon>Cellvibrionales</taxon>
        <taxon>Porticoccaceae</taxon>
        <taxon>SAR92 clade</taxon>
    </lineage>
</organism>
<dbReference type="InterPro" id="IPR010727">
    <property type="entry name" value="DUF1302"/>
</dbReference>
<gene>
    <name evidence="2" type="ORF">NYF23_02165</name>
</gene>
<dbReference type="Proteomes" id="UP001059934">
    <property type="component" value="Chromosome"/>
</dbReference>
<dbReference type="EMBL" id="CP103416">
    <property type="protein sequence ID" value="UVW35426.1"/>
    <property type="molecule type" value="Genomic_DNA"/>
</dbReference>
<evidence type="ECO:0000256" key="1">
    <source>
        <dbReference type="SAM" id="SignalP"/>
    </source>
</evidence>
<dbReference type="Pfam" id="PF06980">
    <property type="entry name" value="DUF1302"/>
    <property type="match status" value="1"/>
</dbReference>
<proteinExistence type="predicted"/>
<feature type="chain" id="PRO_5046879876" evidence="1">
    <location>
        <begin position="23"/>
        <end position="688"/>
    </location>
</feature>
<evidence type="ECO:0000313" key="3">
    <source>
        <dbReference type="Proteomes" id="UP001059934"/>
    </source>
</evidence>
<sequence>MYLQSSMKRLAFGLTVAGIASAAMVESALSRDVEWSGFGEEVVHHRKDIGISKARSGFQLEGLKFVGDVGPFSNVSVNGIMRISYDAVYDLNDDEYGDKAGGAAFLNSYGLANIGAPTLVPVNGDGLGPAGGLNVGNFAVINILGPRVEEITGAPAGTFSGPTGMLAGNTFVDSYPDNPNVGMITLGDHLRNHADGVAFGVPVRPCDTDSRGCINDYMDADKKELASPEIFSDRADWLRELYVDATLLGSGDNEINFRLGKQQVIWGRTDLFRVLDVINPVDYSRNNIYDELEDIRIPMWMLKADFRFGATGSFDDLNMQVVWNFDKFRPNNLGQCGTPNVILDAGCFFRGMKNLWDNGGTVANFAPFDPADPSLGLLATNFGPQTIGIRNVDLPSWKLSNTQLGFKVEGVSGDFGWSVNALTYRSQLPSLRAGNVEVVNPFTGGAAQTYDHLIAFDVAFPRVNLVGASVDYYSQAIDTVFRVEIAGTQGEEFANTLRPELYSESDVVRFVVGADKNFFIRALNKDRAFLISGQIFGQHLLDHELGQATLGKVGMPDWEKNHIATLLVKGWWMNDRLSPQVIMAHDFRAGATVISPSIDWLISDNWQLVLTGNYKTGGSDHKFDDCRLCNPFGPFTTSIPALPEHGADGLTSGSAGLTGFEPLGRFRSGPLGMAEKEDEIQIAIRYRF</sequence>
<evidence type="ECO:0000313" key="2">
    <source>
        <dbReference type="EMBL" id="UVW35426.1"/>
    </source>
</evidence>
<protein>
    <submittedName>
        <fullName evidence="2">DUF1302 domain-containing protein</fullName>
    </submittedName>
</protein>
<keyword evidence="3" id="KW-1185">Reference proteome</keyword>
<accession>A0ABY5TSF5</accession>
<feature type="signal peptide" evidence="1">
    <location>
        <begin position="1"/>
        <end position="22"/>
    </location>
</feature>
<keyword evidence="1" id="KW-0732">Signal</keyword>